<dbReference type="AlphaFoldDB" id="A0A6J7MXR9"/>
<protein>
    <submittedName>
        <fullName evidence="2">Unannotated protein</fullName>
    </submittedName>
</protein>
<reference evidence="2" key="1">
    <citation type="submission" date="2020-05" db="EMBL/GenBank/DDBJ databases">
        <authorList>
            <person name="Chiriac C."/>
            <person name="Salcher M."/>
            <person name="Ghai R."/>
            <person name="Kavagutti S V."/>
        </authorList>
    </citation>
    <scope>NUCLEOTIDE SEQUENCE</scope>
</reference>
<evidence type="ECO:0000313" key="1">
    <source>
        <dbReference type="EMBL" id="CAB4776152.1"/>
    </source>
</evidence>
<dbReference type="EMBL" id="CAFBOJ010000117">
    <property type="protein sequence ID" value="CAB4985607.1"/>
    <property type="molecule type" value="Genomic_DNA"/>
</dbReference>
<name>A0A6J7MXR9_9ZZZZ</name>
<accession>A0A6J7MXR9</accession>
<gene>
    <name evidence="1" type="ORF">UFOPK2907_00843</name>
    <name evidence="2" type="ORF">UFOPK3937_00999</name>
</gene>
<organism evidence="2">
    <name type="scientific">freshwater metagenome</name>
    <dbReference type="NCBI Taxonomy" id="449393"/>
    <lineage>
        <taxon>unclassified sequences</taxon>
        <taxon>metagenomes</taxon>
        <taxon>ecological metagenomes</taxon>
    </lineage>
</organism>
<dbReference type="EMBL" id="CAEZZR010000072">
    <property type="protein sequence ID" value="CAB4776152.1"/>
    <property type="molecule type" value="Genomic_DNA"/>
</dbReference>
<sequence>MKFVECESNQIIGRKTIAKTSIIGAAASAIASVLKRAKRLGTSSPKTNEKYAIIKVKPIKDKVLLHPRVKPRLSNHGST</sequence>
<evidence type="ECO:0000313" key="2">
    <source>
        <dbReference type="EMBL" id="CAB4985607.1"/>
    </source>
</evidence>
<proteinExistence type="predicted"/>